<feature type="binding site" evidence="5">
    <location>
        <position position="104"/>
    </location>
    <ligand>
        <name>Mg(2+)</name>
        <dbReference type="ChEBI" id="CHEBI:18420"/>
    </ligand>
</feature>
<comment type="similarity">
    <text evidence="5">Belongs to the PINc/VapC protein family.</text>
</comment>
<feature type="domain" description="PIN" evidence="6">
    <location>
        <begin position="6"/>
        <end position="124"/>
    </location>
</feature>
<dbReference type="InterPro" id="IPR022907">
    <property type="entry name" value="VapC_family"/>
</dbReference>
<dbReference type="Gene3D" id="3.40.50.1010">
    <property type="entry name" value="5'-nuclease"/>
    <property type="match status" value="1"/>
</dbReference>
<gene>
    <name evidence="5" type="primary">vapC</name>
    <name evidence="7" type="ORF">CKO25_00930</name>
</gene>
<dbReference type="InterPro" id="IPR029060">
    <property type="entry name" value="PIN-like_dom_sf"/>
</dbReference>
<evidence type="ECO:0000256" key="5">
    <source>
        <dbReference type="HAMAP-Rule" id="MF_00265"/>
    </source>
</evidence>
<evidence type="ECO:0000256" key="1">
    <source>
        <dbReference type="ARBA" id="ARBA00022649"/>
    </source>
</evidence>
<keyword evidence="4 5" id="KW-0378">Hydrolase</keyword>
<keyword evidence="3 5" id="KW-0479">Metal-binding</keyword>
<keyword evidence="1 5" id="KW-1277">Toxin-antitoxin system</keyword>
<dbReference type="RefSeq" id="WP_200386031.1">
    <property type="nucleotide sequence ID" value="NZ_NRSD01000001.1"/>
</dbReference>
<keyword evidence="5" id="KW-0460">Magnesium</keyword>
<evidence type="ECO:0000256" key="3">
    <source>
        <dbReference type="ARBA" id="ARBA00022723"/>
    </source>
</evidence>
<dbReference type="Proteomes" id="UP001138802">
    <property type="component" value="Unassembled WGS sequence"/>
</dbReference>
<evidence type="ECO:0000256" key="2">
    <source>
        <dbReference type="ARBA" id="ARBA00022722"/>
    </source>
</evidence>
<sequence>MSVECFLDTNVLLYHVDDGDVRKHSIATGIVRDALRTGESCISWQVVQEFLNAAVHKAAIPLDHAGAEAYCNTVLIPLWAVIPSHSLYIRALGIRARYGFHFYDSLIVAAALEAGCTRLLTEDLQHGQRIETLIVENPFI</sequence>
<dbReference type="EMBL" id="NRSD01000001">
    <property type="protein sequence ID" value="MBK1643240.1"/>
    <property type="molecule type" value="Genomic_DNA"/>
</dbReference>
<dbReference type="Pfam" id="PF01850">
    <property type="entry name" value="PIN"/>
    <property type="match status" value="1"/>
</dbReference>
<proteinExistence type="inferred from homology"/>
<dbReference type="AlphaFoldDB" id="A0A9X0WEW3"/>
<keyword evidence="8" id="KW-1185">Reference proteome</keyword>
<evidence type="ECO:0000256" key="4">
    <source>
        <dbReference type="ARBA" id="ARBA00022801"/>
    </source>
</evidence>
<dbReference type="EC" id="3.1.-.-" evidence="5"/>
<evidence type="ECO:0000313" key="7">
    <source>
        <dbReference type="EMBL" id="MBK1643240.1"/>
    </source>
</evidence>
<name>A0A9X0WEW3_9GAMM</name>
<comment type="cofactor">
    <cofactor evidence="5">
        <name>Mg(2+)</name>
        <dbReference type="ChEBI" id="CHEBI:18420"/>
    </cofactor>
</comment>
<dbReference type="GO" id="GO:0004540">
    <property type="term" value="F:RNA nuclease activity"/>
    <property type="evidence" value="ECO:0007669"/>
    <property type="project" value="InterPro"/>
</dbReference>
<keyword evidence="2 5" id="KW-0540">Nuclease</keyword>
<evidence type="ECO:0000259" key="6">
    <source>
        <dbReference type="Pfam" id="PF01850"/>
    </source>
</evidence>
<dbReference type="HAMAP" id="MF_00265">
    <property type="entry name" value="VapC_Nob1"/>
    <property type="match status" value="1"/>
</dbReference>
<dbReference type="SUPFAM" id="SSF88723">
    <property type="entry name" value="PIN domain-like"/>
    <property type="match status" value="1"/>
</dbReference>
<reference evidence="7 8" key="1">
    <citation type="journal article" date="2020" name="Microorganisms">
        <title>Osmotic Adaptation and Compatible Solute Biosynthesis of Phototrophic Bacteria as Revealed from Genome Analyses.</title>
        <authorList>
            <person name="Imhoff J.F."/>
            <person name="Rahn T."/>
            <person name="Kunzel S."/>
            <person name="Keller A."/>
            <person name="Neulinger S.C."/>
        </authorList>
    </citation>
    <scope>NUCLEOTIDE SEQUENCE [LARGE SCALE GENOMIC DNA]</scope>
    <source>
        <strain evidence="7 8">DSM 21303</strain>
    </source>
</reference>
<dbReference type="GO" id="GO:0000287">
    <property type="term" value="F:magnesium ion binding"/>
    <property type="evidence" value="ECO:0007669"/>
    <property type="project" value="UniProtKB-UniRule"/>
</dbReference>
<dbReference type="InterPro" id="IPR002716">
    <property type="entry name" value="PIN_dom"/>
</dbReference>
<comment type="caution">
    <text evidence="7">The sequence shown here is derived from an EMBL/GenBank/DDBJ whole genome shotgun (WGS) entry which is preliminary data.</text>
</comment>
<keyword evidence="5" id="KW-0800">Toxin</keyword>
<dbReference type="GO" id="GO:0090729">
    <property type="term" value="F:toxin activity"/>
    <property type="evidence" value="ECO:0007669"/>
    <property type="project" value="UniProtKB-KW"/>
</dbReference>
<evidence type="ECO:0000313" key="8">
    <source>
        <dbReference type="Proteomes" id="UP001138802"/>
    </source>
</evidence>
<feature type="binding site" evidence="5">
    <location>
        <position position="8"/>
    </location>
    <ligand>
        <name>Mg(2+)</name>
        <dbReference type="ChEBI" id="CHEBI:18420"/>
    </ligand>
</feature>
<organism evidence="7 8">
    <name type="scientific">Thiocapsa imhoffii</name>
    <dbReference type="NCBI Taxonomy" id="382777"/>
    <lineage>
        <taxon>Bacteria</taxon>
        <taxon>Pseudomonadati</taxon>
        <taxon>Pseudomonadota</taxon>
        <taxon>Gammaproteobacteria</taxon>
        <taxon>Chromatiales</taxon>
        <taxon>Chromatiaceae</taxon>
        <taxon>Thiocapsa</taxon>
    </lineage>
</organism>
<comment type="function">
    <text evidence="5">Toxic component of a toxin-antitoxin (TA) system. An RNase.</text>
</comment>
<dbReference type="CDD" id="cd18692">
    <property type="entry name" value="PIN_VapC-like"/>
    <property type="match status" value="1"/>
</dbReference>
<protein>
    <recommendedName>
        <fullName evidence="5">Ribonuclease VapC</fullName>
        <shortName evidence="5">RNase VapC</shortName>
        <ecNumber evidence="5">3.1.-.-</ecNumber>
    </recommendedName>
    <alternativeName>
        <fullName evidence="5">Toxin VapC</fullName>
    </alternativeName>
</protein>
<accession>A0A9X0WEW3</accession>
<dbReference type="GO" id="GO:0016787">
    <property type="term" value="F:hydrolase activity"/>
    <property type="evidence" value="ECO:0007669"/>
    <property type="project" value="UniProtKB-KW"/>
</dbReference>